<dbReference type="OrthoDB" id="551302at2759"/>
<dbReference type="AlphaFoldDB" id="A0A9P6IME9"/>
<feature type="compositionally biased region" description="Acidic residues" evidence="1">
    <location>
        <begin position="117"/>
        <end position="149"/>
    </location>
</feature>
<feature type="compositionally biased region" description="Basic and acidic residues" evidence="1">
    <location>
        <begin position="150"/>
        <end position="159"/>
    </location>
</feature>
<dbReference type="GO" id="GO:0004864">
    <property type="term" value="F:protein phosphatase inhibitor activity"/>
    <property type="evidence" value="ECO:0007669"/>
    <property type="project" value="InterPro"/>
</dbReference>
<proteinExistence type="predicted"/>
<feature type="compositionally biased region" description="Polar residues" evidence="1">
    <location>
        <begin position="1"/>
        <end position="18"/>
    </location>
</feature>
<keyword evidence="3" id="KW-1185">Reference proteome</keyword>
<evidence type="ECO:0000256" key="1">
    <source>
        <dbReference type="SAM" id="MobiDB-lite"/>
    </source>
</evidence>
<dbReference type="Proteomes" id="UP000749646">
    <property type="component" value="Unassembled WGS sequence"/>
</dbReference>
<evidence type="ECO:0000313" key="2">
    <source>
        <dbReference type="EMBL" id="KAF9937960.1"/>
    </source>
</evidence>
<sequence>MEQQGVRQSPILGSSTEHGSVKGILKKSSAAESQQQQADENTPRLKWDEENLMITEAQKDSTMKIDEPRTPFVYYDHELDRVIDPDDVFRLDGPRRQRLALAHTPPVPSYFTGLNKDEEEDENDDDDDDDDDDRDPDPDEWQDSDDGNEDDGKTAEQVL</sequence>
<organism evidence="2 3">
    <name type="scientific">Modicella reniformis</name>
    <dbReference type="NCBI Taxonomy" id="1440133"/>
    <lineage>
        <taxon>Eukaryota</taxon>
        <taxon>Fungi</taxon>
        <taxon>Fungi incertae sedis</taxon>
        <taxon>Mucoromycota</taxon>
        <taxon>Mortierellomycotina</taxon>
        <taxon>Mortierellomycetes</taxon>
        <taxon>Mortierellales</taxon>
        <taxon>Mortierellaceae</taxon>
        <taxon>Modicella</taxon>
    </lineage>
</organism>
<feature type="compositionally biased region" description="Low complexity" evidence="1">
    <location>
        <begin position="28"/>
        <end position="38"/>
    </location>
</feature>
<feature type="region of interest" description="Disordered" evidence="1">
    <location>
        <begin position="1"/>
        <end position="50"/>
    </location>
</feature>
<comment type="caution">
    <text evidence="2">The sequence shown here is derived from an EMBL/GenBank/DDBJ whole genome shotgun (WGS) entry which is preliminary data.</text>
</comment>
<dbReference type="EMBL" id="JAAAHW010009640">
    <property type="protein sequence ID" value="KAF9937960.1"/>
    <property type="molecule type" value="Genomic_DNA"/>
</dbReference>
<dbReference type="InterPro" id="IPR007062">
    <property type="entry name" value="PPI-2"/>
</dbReference>
<dbReference type="Pfam" id="PF04979">
    <property type="entry name" value="IPP-2"/>
    <property type="match status" value="1"/>
</dbReference>
<dbReference type="PANTHER" id="PTHR12398">
    <property type="entry name" value="PROTEIN PHOSPHATASE INHIBITOR"/>
    <property type="match status" value="1"/>
</dbReference>
<gene>
    <name evidence="2" type="ORF">BGZ65_000729</name>
</gene>
<evidence type="ECO:0000313" key="3">
    <source>
        <dbReference type="Proteomes" id="UP000749646"/>
    </source>
</evidence>
<dbReference type="Gene3D" id="6.10.250.1050">
    <property type="match status" value="1"/>
</dbReference>
<accession>A0A9P6IME9</accession>
<reference evidence="2" key="1">
    <citation type="journal article" date="2020" name="Fungal Divers.">
        <title>Resolving the Mortierellaceae phylogeny through synthesis of multi-gene phylogenetics and phylogenomics.</title>
        <authorList>
            <person name="Vandepol N."/>
            <person name="Liber J."/>
            <person name="Desiro A."/>
            <person name="Na H."/>
            <person name="Kennedy M."/>
            <person name="Barry K."/>
            <person name="Grigoriev I.V."/>
            <person name="Miller A.N."/>
            <person name="O'Donnell K."/>
            <person name="Stajich J.E."/>
            <person name="Bonito G."/>
        </authorList>
    </citation>
    <scope>NUCLEOTIDE SEQUENCE</scope>
    <source>
        <strain evidence="2">MES-2147</strain>
    </source>
</reference>
<feature type="region of interest" description="Disordered" evidence="1">
    <location>
        <begin position="97"/>
        <end position="159"/>
    </location>
</feature>
<name>A0A9P6IME9_9FUNG</name>
<dbReference type="PANTHER" id="PTHR12398:SF20">
    <property type="entry name" value="PROTEIN PHOSPHATASE 1 REGULATORY INHIBITOR SUBUNIT 2"/>
    <property type="match status" value="1"/>
</dbReference>
<dbReference type="GO" id="GO:0009966">
    <property type="term" value="P:regulation of signal transduction"/>
    <property type="evidence" value="ECO:0007669"/>
    <property type="project" value="InterPro"/>
</dbReference>
<protein>
    <submittedName>
        <fullName evidence="2">Uncharacterized protein</fullName>
    </submittedName>
</protein>